<dbReference type="InterPro" id="IPR004360">
    <property type="entry name" value="Glyas_Fos-R_dOase_dom"/>
</dbReference>
<dbReference type="CDD" id="cd07246">
    <property type="entry name" value="VOC_like"/>
    <property type="match status" value="1"/>
</dbReference>
<dbReference type="Pfam" id="PF00903">
    <property type="entry name" value="Glyoxalase"/>
    <property type="match status" value="1"/>
</dbReference>
<evidence type="ECO:0000259" key="1">
    <source>
        <dbReference type="PROSITE" id="PS51819"/>
    </source>
</evidence>
<dbReference type="PROSITE" id="PS51819">
    <property type="entry name" value="VOC"/>
    <property type="match status" value="1"/>
</dbReference>
<comment type="caution">
    <text evidence="2">The sequence shown here is derived from an EMBL/GenBank/DDBJ whole genome shotgun (WGS) entry which is preliminary data.</text>
</comment>
<dbReference type="PANTHER" id="PTHR34109:SF1">
    <property type="entry name" value="VOC DOMAIN-CONTAINING PROTEIN"/>
    <property type="match status" value="1"/>
</dbReference>
<evidence type="ECO:0000313" key="3">
    <source>
        <dbReference type="Proteomes" id="UP001144280"/>
    </source>
</evidence>
<accession>A0ABQ5R6U2</accession>
<evidence type="ECO:0000313" key="2">
    <source>
        <dbReference type="EMBL" id="GLI02477.1"/>
    </source>
</evidence>
<dbReference type="Proteomes" id="UP001144280">
    <property type="component" value="Unassembled WGS sequence"/>
</dbReference>
<dbReference type="SUPFAM" id="SSF54593">
    <property type="entry name" value="Glyoxalase/Bleomycin resistance protein/Dihydroxybiphenyl dioxygenase"/>
    <property type="match status" value="1"/>
</dbReference>
<organism evidence="2 3">
    <name type="scientific">Phytohabitans aurantiacus</name>
    <dbReference type="NCBI Taxonomy" id="3016789"/>
    <lineage>
        <taxon>Bacteria</taxon>
        <taxon>Bacillati</taxon>
        <taxon>Actinomycetota</taxon>
        <taxon>Actinomycetes</taxon>
        <taxon>Micromonosporales</taxon>
        <taxon>Micromonosporaceae</taxon>
    </lineage>
</organism>
<feature type="domain" description="VOC" evidence="1">
    <location>
        <begin position="1"/>
        <end position="121"/>
    </location>
</feature>
<name>A0ABQ5R6U2_9ACTN</name>
<dbReference type="InterPro" id="IPR037523">
    <property type="entry name" value="VOC_core"/>
</dbReference>
<protein>
    <recommendedName>
        <fullName evidence="1">VOC domain-containing protein</fullName>
    </recommendedName>
</protein>
<reference evidence="2" key="1">
    <citation type="submission" date="2022-12" db="EMBL/GenBank/DDBJ databases">
        <title>New Phytohabitans aurantiacus sp. RD004123 nov., an actinomycete isolated from soil.</title>
        <authorList>
            <person name="Triningsih D.W."/>
            <person name="Harunari E."/>
            <person name="Igarashi Y."/>
        </authorList>
    </citation>
    <scope>NUCLEOTIDE SEQUENCE</scope>
    <source>
        <strain evidence="2">RD004123</strain>
    </source>
</reference>
<keyword evidence="3" id="KW-1185">Reference proteome</keyword>
<proteinExistence type="predicted"/>
<dbReference type="InterPro" id="IPR029068">
    <property type="entry name" value="Glyas_Bleomycin-R_OHBP_Dase"/>
</dbReference>
<gene>
    <name evidence="2" type="ORF">Pa4123_77550</name>
</gene>
<dbReference type="Gene3D" id="3.30.720.110">
    <property type="match status" value="1"/>
</dbReference>
<dbReference type="PANTHER" id="PTHR34109">
    <property type="entry name" value="BNAUNNG04460D PROTEIN-RELATED"/>
    <property type="match status" value="1"/>
</dbReference>
<dbReference type="EMBL" id="BSDI01000063">
    <property type="protein sequence ID" value="GLI02477.1"/>
    <property type="molecule type" value="Genomic_DNA"/>
</dbReference>
<dbReference type="RefSeq" id="WP_281903984.1">
    <property type="nucleotide sequence ID" value="NZ_BSDI01000063.1"/>
</dbReference>
<dbReference type="Gene3D" id="3.30.720.120">
    <property type="match status" value="1"/>
</dbReference>
<sequence length="122" mass="13282">MFYPRLVVRDAARAIEFYVAAFDAKETARHTDANGKIVHAELVIAGATVAVKDEDDADRSPTTLGGTPVIMALYVDDVDALGERLSSAGATVIYPIADQEYGERGGRFQDPFGHQWMLARPL</sequence>